<proteinExistence type="predicted"/>
<dbReference type="GO" id="GO:0032259">
    <property type="term" value="P:methylation"/>
    <property type="evidence" value="ECO:0007669"/>
    <property type="project" value="UniProtKB-KW"/>
</dbReference>
<dbReference type="STRING" id="1280953.HOC_19446"/>
<keyword evidence="2" id="KW-1185">Reference proteome</keyword>
<evidence type="ECO:0000313" key="2">
    <source>
        <dbReference type="Proteomes" id="UP000024942"/>
    </source>
</evidence>
<organism evidence="1 2">
    <name type="scientific">Hyphomonas oceanitis SCH89</name>
    <dbReference type="NCBI Taxonomy" id="1280953"/>
    <lineage>
        <taxon>Bacteria</taxon>
        <taxon>Pseudomonadati</taxon>
        <taxon>Pseudomonadota</taxon>
        <taxon>Alphaproteobacteria</taxon>
        <taxon>Hyphomonadales</taxon>
        <taxon>Hyphomonadaceae</taxon>
        <taxon>Hyphomonas</taxon>
    </lineage>
</organism>
<dbReference type="CDD" id="cd02440">
    <property type="entry name" value="AdoMet_MTases"/>
    <property type="match status" value="1"/>
</dbReference>
<sequence length="246" mass="27287">MTMRGVSGVGADAFDYIGSELELFQHAENWKAYFARQLAGYIRGDVAEIGAGIGGTTAILCAGSEASWSCFEPDREMSKEISKKITQGDLPSNVSSINSTLGEYRADETFDTIIYIDVLEHIEHDLEEVEIAFKRLKPGGNLVVLSPAHQFLFSEFDASIGHFRRYSKTSLRALRPQAAEEHAFFYLDCVGLLASIANKILLKQSLPTLSQVLFWDHAMVPVSKILDPLIMRSLGKTVIGVWRKPD</sequence>
<reference evidence="1 2" key="1">
    <citation type="journal article" date="2014" name="Antonie Van Leeuwenhoek">
        <title>Hyphomonas beringensis sp. nov. and Hyphomonas chukchiensis sp. nov., isolated from surface seawater of the Bering Sea and Chukchi Sea.</title>
        <authorList>
            <person name="Li C."/>
            <person name="Lai Q."/>
            <person name="Li G."/>
            <person name="Dong C."/>
            <person name="Wang J."/>
            <person name="Liao Y."/>
            <person name="Shao Z."/>
        </authorList>
    </citation>
    <scope>NUCLEOTIDE SEQUENCE [LARGE SCALE GENOMIC DNA]</scope>
    <source>
        <strain evidence="1 2">SCH89</strain>
    </source>
</reference>
<dbReference type="GO" id="GO:0008168">
    <property type="term" value="F:methyltransferase activity"/>
    <property type="evidence" value="ECO:0007669"/>
    <property type="project" value="UniProtKB-KW"/>
</dbReference>
<comment type="caution">
    <text evidence="1">The sequence shown here is derived from an EMBL/GenBank/DDBJ whole genome shotgun (WGS) entry which is preliminary data.</text>
</comment>
<keyword evidence="1" id="KW-0808">Transferase</keyword>
<dbReference type="RefSeq" id="WP_051625132.1">
    <property type="nucleotide sequence ID" value="NZ_ARYL01000060.1"/>
</dbReference>
<dbReference type="Gene3D" id="3.40.50.150">
    <property type="entry name" value="Vaccinia Virus protein VP39"/>
    <property type="match status" value="1"/>
</dbReference>
<dbReference type="eggNOG" id="COG2227">
    <property type="taxonomic scope" value="Bacteria"/>
</dbReference>
<dbReference type="Pfam" id="PF13489">
    <property type="entry name" value="Methyltransf_23"/>
    <property type="match status" value="1"/>
</dbReference>
<keyword evidence="1" id="KW-0489">Methyltransferase</keyword>
<dbReference type="EMBL" id="ARYL01000060">
    <property type="protein sequence ID" value="KDA00335.1"/>
    <property type="molecule type" value="Genomic_DNA"/>
</dbReference>
<dbReference type="OrthoDB" id="9777638at2"/>
<protein>
    <submittedName>
        <fullName evidence="1">Type 12 methyltransferase</fullName>
    </submittedName>
</protein>
<name>A0A059G2E4_9PROT</name>
<dbReference type="InterPro" id="IPR029063">
    <property type="entry name" value="SAM-dependent_MTases_sf"/>
</dbReference>
<dbReference type="SUPFAM" id="SSF53335">
    <property type="entry name" value="S-adenosyl-L-methionine-dependent methyltransferases"/>
    <property type="match status" value="1"/>
</dbReference>
<dbReference type="Proteomes" id="UP000024942">
    <property type="component" value="Unassembled WGS sequence"/>
</dbReference>
<dbReference type="AlphaFoldDB" id="A0A059G2E4"/>
<accession>A0A059G2E4</accession>
<evidence type="ECO:0000313" key="1">
    <source>
        <dbReference type="EMBL" id="KDA00335.1"/>
    </source>
</evidence>
<gene>
    <name evidence="1" type="ORF">HOC_19446</name>
</gene>